<feature type="region of interest" description="Disordered" evidence="1">
    <location>
        <begin position="62"/>
        <end position="81"/>
    </location>
</feature>
<dbReference type="EMBL" id="CABPRJ010002367">
    <property type="protein sequence ID" value="VVC43092.1"/>
    <property type="molecule type" value="Genomic_DNA"/>
</dbReference>
<keyword evidence="4" id="KW-1185">Reference proteome</keyword>
<dbReference type="Proteomes" id="UP000325440">
    <property type="component" value="Unassembled WGS sequence"/>
</dbReference>
<accession>A0A5E4NKH2</accession>
<evidence type="ECO:0000256" key="2">
    <source>
        <dbReference type="SAM" id="SignalP"/>
    </source>
</evidence>
<gene>
    <name evidence="3" type="ORF">CINCED_3A018064</name>
</gene>
<dbReference type="AlphaFoldDB" id="A0A5E4NKH2"/>
<name>A0A5E4NKH2_9HEMI</name>
<proteinExistence type="predicted"/>
<feature type="signal peptide" evidence="2">
    <location>
        <begin position="1"/>
        <end position="20"/>
    </location>
</feature>
<sequence>MNAFYVILLCMAITASQVSGLSIDDVYAQNEVNGLSGEMQYPTISPAIETADSVQLTPPLSTPTATTLEEENPKLMNVEDF</sequence>
<evidence type="ECO:0000313" key="3">
    <source>
        <dbReference type="EMBL" id="VVC43092.1"/>
    </source>
</evidence>
<evidence type="ECO:0000313" key="4">
    <source>
        <dbReference type="Proteomes" id="UP000325440"/>
    </source>
</evidence>
<feature type="chain" id="PRO_5022743013" evidence="2">
    <location>
        <begin position="21"/>
        <end position="81"/>
    </location>
</feature>
<keyword evidence="2" id="KW-0732">Signal</keyword>
<evidence type="ECO:0000256" key="1">
    <source>
        <dbReference type="SAM" id="MobiDB-lite"/>
    </source>
</evidence>
<protein>
    <submittedName>
        <fullName evidence="3">Uncharacterized protein</fullName>
    </submittedName>
</protein>
<organism evidence="3 4">
    <name type="scientific">Cinara cedri</name>
    <dbReference type="NCBI Taxonomy" id="506608"/>
    <lineage>
        <taxon>Eukaryota</taxon>
        <taxon>Metazoa</taxon>
        <taxon>Ecdysozoa</taxon>
        <taxon>Arthropoda</taxon>
        <taxon>Hexapoda</taxon>
        <taxon>Insecta</taxon>
        <taxon>Pterygota</taxon>
        <taxon>Neoptera</taxon>
        <taxon>Paraneoptera</taxon>
        <taxon>Hemiptera</taxon>
        <taxon>Sternorrhyncha</taxon>
        <taxon>Aphidomorpha</taxon>
        <taxon>Aphidoidea</taxon>
        <taxon>Aphididae</taxon>
        <taxon>Lachninae</taxon>
        <taxon>Cinara</taxon>
    </lineage>
</organism>
<reference evidence="3 4" key="1">
    <citation type="submission" date="2019-08" db="EMBL/GenBank/DDBJ databases">
        <authorList>
            <person name="Alioto T."/>
            <person name="Alioto T."/>
            <person name="Gomez Garrido J."/>
        </authorList>
    </citation>
    <scope>NUCLEOTIDE SEQUENCE [LARGE SCALE GENOMIC DNA]</scope>
</reference>